<protein>
    <recommendedName>
        <fullName evidence="4">ESX-1 secretion-associated protein</fullName>
    </recommendedName>
</protein>
<evidence type="ECO:0000313" key="3">
    <source>
        <dbReference type="Proteomes" id="UP000192601"/>
    </source>
</evidence>
<dbReference type="RefSeq" id="WP_083179471.1">
    <property type="nucleotide sequence ID" value="NZ_MVIJ01000048.1"/>
</dbReference>
<dbReference type="OrthoDB" id="4732159at2"/>
<reference evidence="2 3" key="1">
    <citation type="submission" date="2017-02" db="EMBL/GenBank/DDBJ databases">
        <title>The new phylogeny of genus Mycobacterium.</title>
        <authorList>
            <person name="Tortoli E."/>
            <person name="Trovato A."/>
            <person name="Cirillo D.M."/>
        </authorList>
    </citation>
    <scope>NUCLEOTIDE SEQUENCE [LARGE SCALE GENOMIC DNA]</scope>
    <source>
        <strain evidence="2 3">DSM 43992</strain>
    </source>
</reference>
<evidence type="ECO:0000256" key="1">
    <source>
        <dbReference type="SAM" id="MobiDB-lite"/>
    </source>
</evidence>
<accession>A0A1X0K5M1</accession>
<dbReference type="AlphaFoldDB" id="A0A1X0K5M1"/>
<evidence type="ECO:0008006" key="4">
    <source>
        <dbReference type="Google" id="ProtNLM"/>
    </source>
</evidence>
<feature type="region of interest" description="Disordered" evidence="1">
    <location>
        <begin position="16"/>
        <end position="35"/>
    </location>
</feature>
<name>A0A1X0K5M1_MYCSC</name>
<evidence type="ECO:0000313" key="2">
    <source>
        <dbReference type="EMBL" id="ORB70467.1"/>
    </source>
</evidence>
<keyword evidence="3" id="KW-1185">Reference proteome</keyword>
<organism evidence="2 3">
    <name type="scientific">Mycobacterium scrofulaceum</name>
    <dbReference type="NCBI Taxonomy" id="1783"/>
    <lineage>
        <taxon>Bacteria</taxon>
        <taxon>Bacillati</taxon>
        <taxon>Actinomycetota</taxon>
        <taxon>Actinomycetes</taxon>
        <taxon>Mycobacteriales</taxon>
        <taxon>Mycobacteriaceae</taxon>
        <taxon>Mycobacterium</taxon>
    </lineage>
</organism>
<comment type="caution">
    <text evidence="2">The sequence shown here is derived from an EMBL/GenBank/DDBJ whole genome shotgun (WGS) entry which is preliminary data.</text>
</comment>
<gene>
    <name evidence="2" type="ORF">BST44_23565</name>
</gene>
<proteinExistence type="predicted"/>
<feature type="compositionally biased region" description="Low complexity" evidence="1">
    <location>
        <begin position="21"/>
        <end position="35"/>
    </location>
</feature>
<dbReference type="SUPFAM" id="SSF140453">
    <property type="entry name" value="EsxAB dimer-like"/>
    <property type="match status" value="1"/>
</dbReference>
<dbReference type="GO" id="GO:0009306">
    <property type="term" value="P:protein secretion"/>
    <property type="evidence" value="ECO:0007669"/>
    <property type="project" value="InterPro"/>
</dbReference>
<dbReference type="Proteomes" id="UP000192601">
    <property type="component" value="Unassembled WGS sequence"/>
</dbReference>
<dbReference type="InterPro" id="IPR022536">
    <property type="entry name" value="EspC"/>
</dbReference>
<dbReference type="Pfam" id="PF10824">
    <property type="entry name" value="T7SS_ESX_EspC"/>
    <property type="match status" value="1"/>
</dbReference>
<dbReference type="EMBL" id="MVIJ01000048">
    <property type="protein sequence ID" value="ORB70467.1"/>
    <property type="molecule type" value="Genomic_DNA"/>
</dbReference>
<dbReference type="STRING" id="1783.BST44_23565"/>
<sequence>MPKVLKVTPENLEKYAKKQDAASSKAGEAAGATSGLGTSVWLSHGVISGVSNVTFSDAQTVRSAACGKISAAAHSLAEKLRAAKATYEGIDAQLADNLNKQVLDK</sequence>
<dbReference type="InterPro" id="IPR036689">
    <property type="entry name" value="ESAT-6-like_sf"/>
</dbReference>